<keyword evidence="1" id="KW-0472">Membrane</keyword>
<evidence type="ECO:0008006" key="4">
    <source>
        <dbReference type="Google" id="ProtNLM"/>
    </source>
</evidence>
<organism evidence="2 3">
    <name type="scientific">Imhoffiella purpurea</name>
    <dbReference type="NCBI Taxonomy" id="1249627"/>
    <lineage>
        <taxon>Bacteria</taxon>
        <taxon>Pseudomonadati</taxon>
        <taxon>Pseudomonadota</taxon>
        <taxon>Gammaproteobacteria</taxon>
        <taxon>Chromatiales</taxon>
        <taxon>Chromatiaceae</taxon>
        <taxon>Imhoffiella</taxon>
    </lineage>
</organism>
<evidence type="ECO:0000256" key="1">
    <source>
        <dbReference type="SAM" id="Phobius"/>
    </source>
</evidence>
<reference evidence="2 3" key="1">
    <citation type="submission" date="2012-11" db="EMBL/GenBank/DDBJ databases">
        <title>Genome assembly of Thiorhodococcus sp. AK35.</title>
        <authorList>
            <person name="Nupur N."/>
            <person name="Khatri I."/>
            <person name="Subramanian S."/>
            <person name="Pinnaka A."/>
        </authorList>
    </citation>
    <scope>NUCLEOTIDE SEQUENCE [LARGE SCALE GENOMIC DNA]</scope>
    <source>
        <strain evidence="2 3">AK35</strain>
    </source>
</reference>
<dbReference type="Proteomes" id="UP000019460">
    <property type="component" value="Unassembled WGS sequence"/>
</dbReference>
<keyword evidence="3" id="KW-1185">Reference proteome</keyword>
<protein>
    <recommendedName>
        <fullName evidence="4">Transmembrane protein</fullName>
    </recommendedName>
</protein>
<evidence type="ECO:0000313" key="3">
    <source>
        <dbReference type="Proteomes" id="UP000019460"/>
    </source>
</evidence>
<keyword evidence="1" id="KW-0812">Transmembrane</keyword>
<accession>W9VHI7</accession>
<feature type="transmembrane region" description="Helical" evidence="1">
    <location>
        <begin position="12"/>
        <end position="33"/>
    </location>
</feature>
<dbReference type="AlphaFoldDB" id="W9VHI7"/>
<gene>
    <name evidence="2" type="ORF">D779_0198</name>
</gene>
<keyword evidence="1" id="KW-1133">Transmembrane helix</keyword>
<dbReference type="EMBL" id="AONC01000011">
    <property type="protein sequence ID" value="EXJ16466.1"/>
    <property type="molecule type" value="Genomic_DNA"/>
</dbReference>
<evidence type="ECO:0000313" key="2">
    <source>
        <dbReference type="EMBL" id="EXJ16466.1"/>
    </source>
</evidence>
<name>W9VHI7_9GAMM</name>
<sequence>MMKFQNPSTGEILEVSSMVWLWVLLLGFVYFAIKGVWTHVLGWILFAIVTFGLSWMIYPMFANDIMRRHYVSKGWVELPTEDETPADPID</sequence>
<dbReference type="RefSeq" id="WP_043749808.1">
    <property type="nucleotide sequence ID" value="NZ_AONC01000011.1"/>
</dbReference>
<dbReference type="OrthoDB" id="5801533at2"/>
<feature type="transmembrane region" description="Helical" evidence="1">
    <location>
        <begin position="39"/>
        <end position="58"/>
    </location>
</feature>
<comment type="caution">
    <text evidence="2">The sequence shown here is derived from an EMBL/GenBank/DDBJ whole genome shotgun (WGS) entry which is preliminary data.</text>
</comment>
<dbReference type="eggNOG" id="ENOG502ZF36">
    <property type="taxonomic scope" value="Bacteria"/>
</dbReference>
<proteinExistence type="predicted"/>